<reference evidence="2" key="1">
    <citation type="submission" date="2011-04" db="EMBL/GenBank/DDBJ databases">
        <title>Evolution of plant cell wall degrading machinery underlies the functional diversity of forest fungi.</title>
        <authorList>
            <consortium name="US DOE Joint Genome Institute (JGI-PGF)"/>
            <person name="Eastwood D.C."/>
            <person name="Floudas D."/>
            <person name="Binder M."/>
            <person name="Majcherczyk A."/>
            <person name="Schneider P."/>
            <person name="Aerts A."/>
            <person name="Asiegbu F.O."/>
            <person name="Baker S.E."/>
            <person name="Barry K."/>
            <person name="Bendiksby M."/>
            <person name="Blumentritt M."/>
            <person name="Coutinho P.M."/>
            <person name="Cullen D."/>
            <person name="Cullen D."/>
            <person name="Gathman A."/>
            <person name="Goodell B."/>
            <person name="Henrissat B."/>
            <person name="Ihrmark K."/>
            <person name="Kauserud H."/>
            <person name="Kohler A."/>
            <person name="LaButti K."/>
            <person name="Lapidus A."/>
            <person name="Lavin J.L."/>
            <person name="Lee Y.-H."/>
            <person name="Lindquist E."/>
            <person name="Lilly W."/>
            <person name="Lucas S."/>
            <person name="Morin E."/>
            <person name="Murat C."/>
            <person name="Oguiza J.A."/>
            <person name="Park J."/>
            <person name="Pisabarro A.G."/>
            <person name="Riley R."/>
            <person name="Rosling A."/>
            <person name="Salamov A."/>
            <person name="Schmidt O."/>
            <person name="Schmutz J."/>
            <person name="Skrede I."/>
            <person name="Stenlid J."/>
            <person name="Wiebenga A."/>
            <person name="Xie X."/>
            <person name="Kues U."/>
            <person name="Hibbett D.S."/>
            <person name="Hoffmeister D."/>
            <person name="Hogberg N."/>
            <person name="Martin F."/>
            <person name="Grigoriev I.V."/>
            <person name="Watkinson S.C."/>
        </authorList>
    </citation>
    <scope>NUCLEOTIDE SEQUENCE</scope>
    <source>
        <strain evidence="2">S7.9</strain>
    </source>
</reference>
<dbReference type="KEGG" id="sla:SERLADRAFT_479512"/>
<proteinExistence type="predicted"/>
<dbReference type="CDD" id="cd03038">
    <property type="entry name" value="GST_N_etherase_LigE"/>
    <property type="match status" value="1"/>
</dbReference>
<dbReference type="Pfam" id="PF13409">
    <property type="entry name" value="GST_N_2"/>
    <property type="match status" value="1"/>
</dbReference>
<protein>
    <recommendedName>
        <fullName evidence="1">GST N-terminal domain-containing protein</fullName>
    </recommendedName>
</protein>
<dbReference type="Pfam" id="PF22041">
    <property type="entry name" value="GST_C_7"/>
    <property type="match status" value="1"/>
</dbReference>
<dbReference type="EMBL" id="GL945444">
    <property type="protein sequence ID" value="EGO19167.1"/>
    <property type="molecule type" value="Genomic_DNA"/>
</dbReference>
<dbReference type="OrthoDB" id="4951845at2759"/>
<dbReference type="PANTHER" id="PTHR42673">
    <property type="entry name" value="MALEYLACETOACETATE ISOMERASE"/>
    <property type="match status" value="1"/>
</dbReference>
<gene>
    <name evidence="2" type="ORF">SERLADRAFT_479512</name>
</gene>
<dbReference type="GO" id="GO:0004364">
    <property type="term" value="F:glutathione transferase activity"/>
    <property type="evidence" value="ECO:0007669"/>
    <property type="project" value="TreeGrafter"/>
</dbReference>
<dbReference type="GO" id="GO:0016034">
    <property type="term" value="F:maleylacetoacetate isomerase activity"/>
    <property type="evidence" value="ECO:0007669"/>
    <property type="project" value="TreeGrafter"/>
</dbReference>
<dbReference type="HOGENOM" id="CLU_011226_4_0_1"/>
<sequence>MIRSSVLSHALKAAPKTISQPINLYDIPCKIQETSWSPNTAKARYCLRYKGLPFKTTWVEYPDIEAQLRGIGARPTGINKDGSGLYTLPVIEDPSTRAVISDSFAIAEYLDENYPSAAALFPGDTKALIKAFDSASMNLISFTTKMMSVKASGILNPVSAMHYVRTREHRHGLKWKDFLPAGQERREIWNDLETSFGVLDHWYAKSTGKWILGDTVSYADILTASRINWFRVLLEQEQWTEMSSWHGGRWKAILEEFEEL</sequence>
<dbReference type="GO" id="GO:0006749">
    <property type="term" value="P:glutathione metabolic process"/>
    <property type="evidence" value="ECO:0007669"/>
    <property type="project" value="TreeGrafter"/>
</dbReference>
<evidence type="ECO:0000259" key="1">
    <source>
        <dbReference type="PROSITE" id="PS50404"/>
    </source>
</evidence>
<dbReference type="SUPFAM" id="SSF47616">
    <property type="entry name" value="GST C-terminal domain-like"/>
    <property type="match status" value="1"/>
</dbReference>
<dbReference type="InterPro" id="IPR054416">
    <property type="entry name" value="GST_UstS-like_C"/>
</dbReference>
<dbReference type="PROSITE" id="PS50404">
    <property type="entry name" value="GST_NTER"/>
    <property type="match status" value="1"/>
</dbReference>
<dbReference type="InterPro" id="IPR036282">
    <property type="entry name" value="Glutathione-S-Trfase_C_sf"/>
</dbReference>
<dbReference type="InterPro" id="IPR036249">
    <property type="entry name" value="Thioredoxin-like_sf"/>
</dbReference>
<dbReference type="PANTHER" id="PTHR42673:SF4">
    <property type="entry name" value="MALEYLACETOACETATE ISOMERASE"/>
    <property type="match status" value="1"/>
</dbReference>
<feature type="domain" description="GST N-terminal" evidence="1">
    <location>
        <begin position="27"/>
        <end position="118"/>
    </location>
</feature>
<evidence type="ECO:0000313" key="2">
    <source>
        <dbReference type="EMBL" id="EGO19167.1"/>
    </source>
</evidence>
<dbReference type="GO" id="GO:0006559">
    <property type="term" value="P:L-phenylalanine catabolic process"/>
    <property type="evidence" value="ECO:0007669"/>
    <property type="project" value="TreeGrafter"/>
</dbReference>
<dbReference type="Gene3D" id="3.40.30.10">
    <property type="entry name" value="Glutaredoxin"/>
    <property type="match status" value="1"/>
</dbReference>
<dbReference type="SUPFAM" id="SSF52833">
    <property type="entry name" value="Thioredoxin-like"/>
    <property type="match status" value="1"/>
</dbReference>
<dbReference type="InterPro" id="IPR004045">
    <property type="entry name" value="Glutathione_S-Trfase_N"/>
</dbReference>
<organism>
    <name type="scientific">Serpula lacrymans var. lacrymans (strain S7.9)</name>
    <name type="common">Dry rot fungus</name>
    <dbReference type="NCBI Taxonomy" id="578457"/>
    <lineage>
        <taxon>Eukaryota</taxon>
        <taxon>Fungi</taxon>
        <taxon>Dikarya</taxon>
        <taxon>Basidiomycota</taxon>
        <taxon>Agaricomycotina</taxon>
        <taxon>Agaricomycetes</taxon>
        <taxon>Agaricomycetidae</taxon>
        <taxon>Boletales</taxon>
        <taxon>Coniophorineae</taxon>
        <taxon>Serpulaceae</taxon>
        <taxon>Serpula</taxon>
    </lineage>
</organism>
<dbReference type="AlphaFoldDB" id="F8PBW4"/>
<dbReference type="Gene3D" id="1.20.1050.10">
    <property type="match status" value="1"/>
</dbReference>
<dbReference type="Proteomes" id="UP000008064">
    <property type="component" value="Unassembled WGS sequence"/>
</dbReference>
<name>F8PBW4_SERL9</name>
<dbReference type="RefSeq" id="XP_007323888.1">
    <property type="nucleotide sequence ID" value="XM_007323826.1"/>
</dbReference>
<dbReference type="GeneID" id="18821362"/>
<accession>F8PBW4</accession>